<gene>
    <name evidence="1" type="ORF">JF922_05135</name>
</gene>
<protein>
    <submittedName>
        <fullName evidence="1">Uncharacterized protein</fullName>
    </submittedName>
</protein>
<organism evidence="1 2">
    <name type="scientific">Candidatus Nephthysia bennettiae</name>
    <dbReference type="NCBI Taxonomy" id="3127016"/>
    <lineage>
        <taxon>Bacteria</taxon>
        <taxon>Bacillati</taxon>
        <taxon>Candidatus Dormiibacterota</taxon>
        <taxon>Candidatus Dormibacteria</taxon>
        <taxon>Candidatus Dormibacterales</taxon>
        <taxon>Candidatus Dormibacteraceae</taxon>
        <taxon>Candidatus Nephthysia</taxon>
    </lineage>
</organism>
<keyword evidence="2" id="KW-1185">Reference proteome</keyword>
<dbReference type="AlphaFoldDB" id="A0A934N8C7"/>
<proteinExistence type="predicted"/>
<dbReference type="RefSeq" id="WP_338199687.1">
    <property type="nucleotide sequence ID" value="NZ_JAEKNR010000061.1"/>
</dbReference>
<sequence length="149" mass="15926">MQATIEIRRAPAAPGPLLVGAAAACWLVLCTCSFALSTAHITSAQLARGYNQGKAVNPTTTFRPSDRVIHLVVVVGNAPDDTKVGATWYAVDAGGSQNEKLDSASGTLKNGEDHIDLTLSNTANWPRGRYRVDLMLDDKRDRSIDFAVS</sequence>
<dbReference type="EMBL" id="JAEKNR010000061">
    <property type="protein sequence ID" value="MBJ7597454.1"/>
    <property type="molecule type" value="Genomic_DNA"/>
</dbReference>
<name>A0A934N8C7_9BACT</name>
<comment type="caution">
    <text evidence="1">The sequence shown here is derived from an EMBL/GenBank/DDBJ whole genome shotgun (WGS) entry which is preliminary data.</text>
</comment>
<evidence type="ECO:0000313" key="1">
    <source>
        <dbReference type="EMBL" id="MBJ7597454.1"/>
    </source>
</evidence>
<accession>A0A934N8C7</accession>
<dbReference type="Proteomes" id="UP000612893">
    <property type="component" value="Unassembled WGS sequence"/>
</dbReference>
<reference evidence="1" key="1">
    <citation type="submission" date="2020-10" db="EMBL/GenBank/DDBJ databases">
        <title>Ca. Dormibacterota MAGs.</title>
        <authorList>
            <person name="Montgomery K."/>
        </authorList>
    </citation>
    <scope>NUCLEOTIDE SEQUENCE [LARGE SCALE GENOMIC DNA]</scope>
    <source>
        <strain evidence="1">SC8812_S17_10</strain>
    </source>
</reference>
<evidence type="ECO:0000313" key="2">
    <source>
        <dbReference type="Proteomes" id="UP000612893"/>
    </source>
</evidence>